<proteinExistence type="predicted"/>
<dbReference type="InterPro" id="IPR041413">
    <property type="entry name" value="MLTR_LBD"/>
</dbReference>
<gene>
    <name evidence="2" type="ORF">E3T61_14865</name>
</gene>
<name>A0A4R9BMV5_9MICO</name>
<dbReference type="Pfam" id="PF13560">
    <property type="entry name" value="HTH_31"/>
    <property type="match status" value="1"/>
</dbReference>
<dbReference type="Gene3D" id="3.30.450.180">
    <property type="match status" value="1"/>
</dbReference>
<dbReference type="PROSITE" id="PS50943">
    <property type="entry name" value="HTH_CROC1"/>
    <property type="match status" value="1"/>
</dbReference>
<accession>A0A4R9BMV5</accession>
<dbReference type="Gene3D" id="1.10.260.40">
    <property type="entry name" value="lambda repressor-like DNA-binding domains"/>
    <property type="match status" value="1"/>
</dbReference>
<dbReference type="EMBL" id="SOHM01000031">
    <property type="protein sequence ID" value="TFD87124.1"/>
    <property type="molecule type" value="Genomic_DNA"/>
</dbReference>
<dbReference type="Pfam" id="PF17765">
    <property type="entry name" value="MLTR_LBD"/>
    <property type="match status" value="1"/>
</dbReference>
<dbReference type="AlphaFoldDB" id="A0A4R9BMV5"/>
<feature type="domain" description="HTH cro/C1-type" evidence="1">
    <location>
        <begin position="34"/>
        <end position="81"/>
    </location>
</feature>
<comment type="caution">
    <text evidence="2">The sequence shown here is derived from an EMBL/GenBank/DDBJ whole genome shotgun (WGS) entry which is preliminary data.</text>
</comment>
<organism evidence="2 3">
    <name type="scientific">Cryobacterium lactosi</name>
    <dbReference type="NCBI Taxonomy" id="1259202"/>
    <lineage>
        <taxon>Bacteria</taxon>
        <taxon>Bacillati</taxon>
        <taxon>Actinomycetota</taxon>
        <taxon>Actinomycetes</taxon>
        <taxon>Micrococcales</taxon>
        <taxon>Microbacteriaceae</taxon>
        <taxon>Cryobacterium</taxon>
    </lineage>
</organism>
<evidence type="ECO:0000313" key="2">
    <source>
        <dbReference type="EMBL" id="TFD87124.1"/>
    </source>
</evidence>
<reference evidence="2 3" key="1">
    <citation type="submission" date="2019-03" db="EMBL/GenBank/DDBJ databases">
        <title>Genomics of glacier-inhabiting Cryobacterium strains.</title>
        <authorList>
            <person name="Liu Q."/>
            <person name="Xin Y.-H."/>
        </authorList>
    </citation>
    <scope>NUCLEOTIDE SEQUENCE [LARGE SCALE GENOMIC DNA]</scope>
    <source>
        <strain evidence="2 3">Sr59</strain>
    </source>
</reference>
<sequence>MDHTALADFLRSRRSGLRPEDVGLPEGPRRLVPGLRREEVAALAGMSADYYVRMEQARSPQPSEQMLAALARALRLSNDERDYLYRLAGHNVPARTPLDTHVAPSLMRVFDRLEETPALILSSLGETLAQNWLGAALLGDHSRHTGLARSSVYRWFTDPAEREIYPVADRPRQSRAQVAGLRAAFGAAGQHSRAGALVRELSRVSVEFTEIWELQDVATRFEDHKTLIHPELGAIELDCQTLFTEDHGQALLILTAAPRSEAAEKLALLAVLGHQRFTPAPLANGPTAD</sequence>
<dbReference type="SUPFAM" id="SSF47413">
    <property type="entry name" value="lambda repressor-like DNA-binding domains"/>
    <property type="match status" value="1"/>
</dbReference>
<dbReference type="InterPro" id="IPR001387">
    <property type="entry name" value="Cro/C1-type_HTH"/>
</dbReference>
<dbReference type="RefSeq" id="WP_134641607.1">
    <property type="nucleotide sequence ID" value="NZ_SOHM01000031.1"/>
</dbReference>
<dbReference type="SMART" id="SM00530">
    <property type="entry name" value="HTH_XRE"/>
    <property type="match status" value="1"/>
</dbReference>
<keyword evidence="3" id="KW-1185">Reference proteome</keyword>
<dbReference type="OrthoDB" id="3518652at2"/>
<dbReference type="GO" id="GO:0003677">
    <property type="term" value="F:DNA binding"/>
    <property type="evidence" value="ECO:0007669"/>
    <property type="project" value="InterPro"/>
</dbReference>
<evidence type="ECO:0000313" key="3">
    <source>
        <dbReference type="Proteomes" id="UP000298468"/>
    </source>
</evidence>
<evidence type="ECO:0000259" key="1">
    <source>
        <dbReference type="PROSITE" id="PS50943"/>
    </source>
</evidence>
<dbReference type="InterPro" id="IPR010982">
    <property type="entry name" value="Lambda_DNA-bd_dom_sf"/>
</dbReference>
<dbReference type="Proteomes" id="UP000298468">
    <property type="component" value="Unassembled WGS sequence"/>
</dbReference>
<dbReference type="PANTHER" id="PTHR35010:SF2">
    <property type="entry name" value="BLL4672 PROTEIN"/>
    <property type="match status" value="1"/>
</dbReference>
<dbReference type="PANTHER" id="PTHR35010">
    <property type="entry name" value="BLL4672 PROTEIN-RELATED"/>
    <property type="match status" value="1"/>
</dbReference>
<protein>
    <submittedName>
        <fullName evidence="2">Helix-turn-helix domain-containing protein</fullName>
    </submittedName>
</protein>